<gene>
    <name evidence="5" type="ORF">GCM10009825_19810</name>
</gene>
<organism evidence="5 6">
    <name type="scientific">Arthrobacter humicola</name>
    <dbReference type="NCBI Taxonomy" id="409291"/>
    <lineage>
        <taxon>Bacteria</taxon>
        <taxon>Bacillati</taxon>
        <taxon>Actinomycetota</taxon>
        <taxon>Actinomycetes</taxon>
        <taxon>Micrococcales</taxon>
        <taxon>Micrococcaceae</taxon>
        <taxon>Arthrobacter</taxon>
    </lineage>
</organism>
<dbReference type="InterPro" id="IPR018356">
    <property type="entry name" value="Tscrpt_reg_HTH_DeoR_CS"/>
</dbReference>
<dbReference type="PRINTS" id="PR00037">
    <property type="entry name" value="HTHLACR"/>
</dbReference>
<keyword evidence="1" id="KW-0805">Transcription regulation</keyword>
<evidence type="ECO:0000256" key="2">
    <source>
        <dbReference type="ARBA" id="ARBA00023125"/>
    </source>
</evidence>
<proteinExistence type="predicted"/>
<evidence type="ECO:0000313" key="5">
    <source>
        <dbReference type="EMBL" id="GAA2135503.1"/>
    </source>
</evidence>
<dbReference type="InterPro" id="IPR036388">
    <property type="entry name" value="WH-like_DNA-bd_sf"/>
</dbReference>
<reference evidence="5 6" key="1">
    <citation type="journal article" date="2019" name="Int. J. Syst. Evol. Microbiol.">
        <title>The Global Catalogue of Microorganisms (GCM) 10K type strain sequencing project: providing services to taxonomists for standard genome sequencing and annotation.</title>
        <authorList>
            <consortium name="The Broad Institute Genomics Platform"/>
            <consortium name="The Broad Institute Genome Sequencing Center for Infectious Disease"/>
            <person name="Wu L."/>
            <person name="Ma J."/>
        </authorList>
    </citation>
    <scope>NUCLEOTIDE SEQUENCE [LARGE SCALE GENOMIC DNA]</scope>
    <source>
        <strain evidence="5 6">JCM 15921</strain>
    </source>
</reference>
<evidence type="ECO:0000256" key="1">
    <source>
        <dbReference type="ARBA" id="ARBA00023015"/>
    </source>
</evidence>
<dbReference type="Gene3D" id="1.10.10.10">
    <property type="entry name" value="Winged helix-like DNA-binding domain superfamily/Winged helix DNA-binding domain"/>
    <property type="match status" value="1"/>
</dbReference>
<evidence type="ECO:0000256" key="3">
    <source>
        <dbReference type="ARBA" id="ARBA00023163"/>
    </source>
</evidence>
<dbReference type="EMBL" id="BAAAQB010000029">
    <property type="protein sequence ID" value="GAA2135503.1"/>
    <property type="molecule type" value="Genomic_DNA"/>
</dbReference>
<dbReference type="InterPro" id="IPR001034">
    <property type="entry name" value="DeoR_HTH"/>
</dbReference>
<dbReference type="Pfam" id="PF08220">
    <property type="entry name" value="HTH_DeoR"/>
    <property type="match status" value="1"/>
</dbReference>
<dbReference type="InterPro" id="IPR014036">
    <property type="entry name" value="DeoR-like_C"/>
</dbReference>
<evidence type="ECO:0000313" key="6">
    <source>
        <dbReference type="Proteomes" id="UP001500102"/>
    </source>
</evidence>
<feature type="domain" description="HTH deoR-type" evidence="4">
    <location>
        <begin position="12"/>
        <end position="67"/>
    </location>
</feature>
<keyword evidence="2 5" id="KW-0238">DNA-binding</keyword>
<dbReference type="SMART" id="SM01134">
    <property type="entry name" value="DeoRC"/>
    <property type="match status" value="1"/>
</dbReference>
<dbReference type="SUPFAM" id="SSF100950">
    <property type="entry name" value="NagB/RpiA/CoA transferase-like"/>
    <property type="match status" value="1"/>
</dbReference>
<dbReference type="Proteomes" id="UP001500102">
    <property type="component" value="Unassembled WGS sequence"/>
</dbReference>
<dbReference type="PANTHER" id="PTHR30363:SF44">
    <property type="entry name" value="AGA OPERON TRANSCRIPTIONAL REPRESSOR-RELATED"/>
    <property type="match status" value="1"/>
</dbReference>
<dbReference type="PROSITE" id="PS51000">
    <property type="entry name" value="HTH_DEOR_2"/>
    <property type="match status" value="1"/>
</dbReference>
<dbReference type="InterPro" id="IPR036390">
    <property type="entry name" value="WH_DNA-bd_sf"/>
</dbReference>
<evidence type="ECO:0000259" key="4">
    <source>
        <dbReference type="PROSITE" id="PS51000"/>
    </source>
</evidence>
<name>A0ABN2Z1U9_9MICC</name>
<dbReference type="PROSITE" id="PS00894">
    <property type="entry name" value="HTH_DEOR_1"/>
    <property type="match status" value="1"/>
</dbReference>
<dbReference type="SMART" id="SM00420">
    <property type="entry name" value="HTH_DEOR"/>
    <property type="match status" value="1"/>
</dbReference>
<dbReference type="InterPro" id="IPR037171">
    <property type="entry name" value="NagB/RpiA_transferase-like"/>
</dbReference>
<dbReference type="PANTHER" id="PTHR30363">
    <property type="entry name" value="HTH-TYPE TRANSCRIPTIONAL REGULATOR SRLR-RELATED"/>
    <property type="match status" value="1"/>
</dbReference>
<keyword evidence="3" id="KW-0804">Transcription</keyword>
<comment type="caution">
    <text evidence="5">The sequence shown here is derived from an EMBL/GenBank/DDBJ whole genome shotgun (WGS) entry which is preliminary data.</text>
</comment>
<dbReference type="SUPFAM" id="SSF46785">
    <property type="entry name" value="Winged helix' DNA-binding domain"/>
    <property type="match status" value="1"/>
</dbReference>
<protein>
    <submittedName>
        <fullName evidence="5">DeoR/GlpR family DNA-binding transcription regulator</fullName>
    </submittedName>
</protein>
<dbReference type="Pfam" id="PF00455">
    <property type="entry name" value="DeoRC"/>
    <property type="match status" value="1"/>
</dbReference>
<dbReference type="GO" id="GO:0003677">
    <property type="term" value="F:DNA binding"/>
    <property type="evidence" value="ECO:0007669"/>
    <property type="project" value="UniProtKB-KW"/>
</dbReference>
<dbReference type="InterPro" id="IPR050313">
    <property type="entry name" value="Carb_Metab_HTH_regulators"/>
</dbReference>
<accession>A0ABN2Z1U9</accession>
<sequence>MITDCYHFFMNTDERHRLIGELLRHRDQMTVDELMTACGASGATIRRDLDVLALHGVLRRVHGGARSLVLRGENPAYGQRELEDHAVKVRIAAGVAAMLQDRGHIWLDSGTTATEIARQLRQRDMTIMPMSLRAVSILSPEDAPAGRRPELLMPGGSLIPGEMSFRGPMTESNIRSLRFDTAVVTPCALNLKDGLLAHDLDDAAVKRAGLESAGRVIVACAGSKWDASAVALVASLDAVDAIVTDRRLSPEEHAHLAQHSVEAVIV</sequence>
<keyword evidence="6" id="KW-1185">Reference proteome</keyword>